<proteinExistence type="predicted"/>
<protein>
    <submittedName>
        <fullName evidence="1">Uncharacterized protein</fullName>
    </submittedName>
</protein>
<dbReference type="AlphaFoldDB" id="A0A0A9H8H5"/>
<reference evidence="1" key="1">
    <citation type="submission" date="2014-09" db="EMBL/GenBank/DDBJ databases">
        <authorList>
            <person name="Magalhaes I.L.F."/>
            <person name="Oliveira U."/>
            <person name="Santos F.R."/>
            <person name="Vidigal T.H.D.A."/>
            <person name="Brescovit A.D."/>
            <person name="Santos A.J."/>
        </authorList>
    </citation>
    <scope>NUCLEOTIDE SEQUENCE</scope>
    <source>
        <tissue evidence="1">Shoot tissue taken approximately 20 cm above the soil surface</tissue>
    </source>
</reference>
<reference evidence="1" key="2">
    <citation type="journal article" date="2015" name="Data Brief">
        <title>Shoot transcriptome of the giant reed, Arundo donax.</title>
        <authorList>
            <person name="Barrero R.A."/>
            <person name="Guerrero F.D."/>
            <person name="Moolhuijzen P."/>
            <person name="Goolsby J.A."/>
            <person name="Tidwell J."/>
            <person name="Bellgard S.E."/>
            <person name="Bellgard M.I."/>
        </authorList>
    </citation>
    <scope>NUCLEOTIDE SEQUENCE</scope>
    <source>
        <tissue evidence="1">Shoot tissue taken approximately 20 cm above the soil surface</tissue>
    </source>
</reference>
<evidence type="ECO:0000313" key="1">
    <source>
        <dbReference type="EMBL" id="JAE31121.1"/>
    </source>
</evidence>
<dbReference type="EMBL" id="GBRH01166775">
    <property type="protein sequence ID" value="JAE31121.1"/>
    <property type="molecule type" value="Transcribed_RNA"/>
</dbReference>
<organism evidence="1">
    <name type="scientific">Arundo donax</name>
    <name type="common">Giant reed</name>
    <name type="synonym">Donax arundinaceus</name>
    <dbReference type="NCBI Taxonomy" id="35708"/>
    <lineage>
        <taxon>Eukaryota</taxon>
        <taxon>Viridiplantae</taxon>
        <taxon>Streptophyta</taxon>
        <taxon>Embryophyta</taxon>
        <taxon>Tracheophyta</taxon>
        <taxon>Spermatophyta</taxon>
        <taxon>Magnoliopsida</taxon>
        <taxon>Liliopsida</taxon>
        <taxon>Poales</taxon>
        <taxon>Poaceae</taxon>
        <taxon>PACMAD clade</taxon>
        <taxon>Arundinoideae</taxon>
        <taxon>Arundineae</taxon>
        <taxon>Arundo</taxon>
    </lineage>
</organism>
<sequence>MPVKCIMTRPELSLGNRKCMSQKNICILLATFSNLIRKISVFLTTFSNLIS</sequence>
<name>A0A0A9H8H5_ARUDO</name>
<accession>A0A0A9H8H5</accession>